<accession>A0A7K1V752</accession>
<reference evidence="2 3" key="1">
    <citation type="submission" date="2019-12" db="EMBL/GenBank/DDBJ databases">
        <title>Nocardia sp. nov. ET3-3 isolated from soil.</title>
        <authorList>
            <person name="Kanchanasin P."/>
            <person name="Tanasupawat S."/>
            <person name="Yuki M."/>
            <person name="Kudo T."/>
        </authorList>
    </citation>
    <scope>NUCLEOTIDE SEQUENCE [LARGE SCALE GENOMIC DNA]</scope>
    <source>
        <strain evidence="2 3">ET3-3</strain>
    </source>
</reference>
<evidence type="ECO:0000313" key="3">
    <source>
        <dbReference type="Proteomes" id="UP000466794"/>
    </source>
</evidence>
<gene>
    <name evidence="2" type="ORF">GPX89_34270</name>
</gene>
<dbReference type="Pfam" id="PF24731">
    <property type="entry name" value="DUF7683"/>
    <property type="match status" value="1"/>
</dbReference>
<keyword evidence="3" id="KW-1185">Reference proteome</keyword>
<dbReference type="AlphaFoldDB" id="A0A7K1V752"/>
<dbReference type="InterPro" id="IPR056100">
    <property type="entry name" value="DUF7683"/>
</dbReference>
<sequence length="91" mass="9924">MRLVVTVFDNASAGLVEEVDVTAVGHESAAELLGVPFENLVYVQPLNSEQVSEISRRTGIALTVDTDKRSYFLEGQAEFPGETWPPVDADE</sequence>
<evidence type="ECO:0000313" key="2">
    <source>
        <dbReference type="EMBL" id="MVU82289.1"/>
    </source>
</evidence>
<dbReference type="Proteomes" id="UP000466794">
    <property type="component" value="Unassembled WGS sequence"/>
</dbReference>
<dbReference type="EMBL" id="WRPP01000008">
    <property type="protein sequence ID" value="MVU82289.1"/>
    <property type="molecule type" value="Genomic_DNA"/>
</dbReference>
<protein>
    <recommendedName>
        <fullName evidence="1">DUF7683 domain-containing protein</fullName>
    </recommendedName>
</protein>
<comment type="caution">
    <text evidence="2">The sequence shown here is derived from an EMBL/GenBank/DDBJ whole genome shotgun (WGS) entry which is preliminary data.</text>
</comment>
<proteinExistence type="predicted"/>
<dbReference type="RefSeq" id="WP_157391847.1">
    <property type="nucleotide sequence ID" value="NZ_WRPP01000008.1"/>
</dbReference>
<feature type="domain" description="DUF7683" evidence="1">
    <location>
        <begin position="4"/>
        <end position="74"/>
    </location>
</feature>
<evidence type="ECO:0000259" key="1">
    <source>
        <dbReference type="Pfam" id="PF24731"/>
    </source>
</evidence>
<name>A0A7K1V752_9NOCA</name>
<organism evidence="2 3">
    <name type="scientific">Nocardia terrae</name>
    <dbReference type="NCBI Taxonomy" id="2675851"/>
    <lineage>
        <taxon>Bacteria</taxon>
        <taxon>Bacillati</taxon>
        <taxon>Actinomycetota</taxon>
        <taxon>Actinomycetes</taxon>
        <taxon>Mycobacteriales</taxon>
        <taxon>Nocardiaceae</taxon>
        <taxon>Nocardia</taxon>
    </lineage>
</organism>